<dbReference type="GO" id="GO:0009873">
    <property type="term" value="P:ethylene-activated signaling pathway"/>
    <property type="evidence" value="ECO:0007669"/>
    <property type="project" value="UniProtKB-KW"/>
</dbReference>
<dbReference type="GO" id="GO:0003700">
    <property type="term" value="F:DNA-binding transcription factor activity"/>
    <property type="evidence" value="ECO:0007669"/>
    <property type="project" value="InterPro"/>
</dbReference>
<organism evidence="7 8">
    <name type="scientific">Rhynchospora pubera</name>
    <dbReference type="NCBI Taxonomy" id="906938"/>
    <lineage>
        <taxon>Eukaryota</taxon>
        <taxon>Viridiplantae</taxon>
        <taxon>Streptophyta</taxon>
        <taxon>Embryophyta</taxon>
        <taxon>Tracheophyta</taxon>
        <taxon>Spermatophyta</taxon>
        <taxon>Magnoliopsida</taxon>
        <taxon>Liliopsida</taxon>
        <taxon>Poales</taxon>
        <taxon>Cyperaceae</taxon>
        <taxon>Cyperoideae</taxon>
        <taxon>Rhynchosporeae</taxon>
        <taxon>Rhynchospora</taxon>
    </lineage>
</organism>
<dbReference type="SUPFAM" id="SSF116768">
    <property type="entry name" value="DNA-binding domain of EIN3-like"/>
    <property type="match status" value="1"/>
</dbReference>
<dbReference type="Proteomes" id="UP001140206">
    <property type="component" value="Chromosome 2"/>
</dbReference>
<evidence type="ECO:0000256" key="2">
    <source>
        <dbReference type="ARBA" id="ARBA00009416"/>
    </source>
</evidence>
<name>A0AAV8FLP8_9POAL</name>
<evidence type="ECO:0000256" key="5">
    <source>
        <dbReference type="SAM" id="MobiDB-lite"/>
    </source>
</evidence>
<gene>
    <name evidence="7" type="ORF">LUZ62_045404</name>
</gene>
<comment type="similarity">
    <text evidence="2">Belongs to the EIN3 family.</text>
</comment>
<comment type="caution">
    <text evidence="7">The sequence shown here is derived from an EMBL/GenBank/DDBJ whole genome shotgun (WGS) entry which is preliminary data.</text>
</comment>
<dbReference type="Pfam" id="PF04873">
    <property type="entry name" value="EIN3_DNA-bd"/>
    <property type="match status" value="1"/>
</dbReference>
<dbReference type="InterPro" id="IPR006957">
    <property type="entry name" value="EIN3"/>
</dbReference>
<feature type="region of interest" description="Disordered" evidence="5">
    <location>
        <begin position="20"/>
        <end position="49"/>
    </location>
</feature>
<evidence type="ECO:0000256" key="3">
    <source>
        <dbReference type="ARBA" id="ARBA00022745"/>
    </source>
</evidence>
<dbReference type="GO" id="GO:0005634">
    <property type="term" value="C:nucleus"/>
    <property type="evidence" value="ECO:0007669"/>
    <property type="project" value="UniProtKB-SubCell"/>
</dbReference>
<evidence type="ECO:0000313" key="8">
    <source>
        <dbReference type="Proteomes" id="UP001140206"/>
    </source>
</evidence>
<dbReference type="PANTHER" id="PTHR33305">
    <property type="entry name" value="ETHYLENE INSENSITIVE 3-LIKE 2 PROTEIN"/>
    <property type="match status" value="1"/>
</dbReference>
<sequence>MDTSFPDELISFPIETKNSKLLEEAARGPHSSNHDFSVPSVSNSNDDSESEEIEIFELKRRMWKDQMLLSKLQAGTTSNEADADGRQSIKCSHLKPLQPNRKTLLRAEDGVLHYMLKMMRDCDARGFVYGILPRTGAPVAGSSDSLRAWWKDSVKFEKNAPLSLQGQYRCDEHTGLDLDSYLHKLQDMNDNTIGSILSALIQHCEPPQRIFPFDQGTPPPWWPTGKEMWWGLQGRPQALLGPPPYRKPHDLRKGWKLSVLAAVIKHMSPRFEHMRSLVWQSKRLQYKMSAKDVSTWSMVLNQEEVLAEQTKKSLVITPIHKENDGGGNGNGNGNADYVGDRADTRKRKWGFENGEQTGSTGNEKYCLEEDLLSGIDSWPVADLDMNSIEELMKLYPQESAAGAGADFGVPF</sequence>
<keyword evidence="4" id="KW-0539">Nucleus</keyword>
<feature type="domain" description="Ethylene insensitive 3-like DNA-binding" evidence="6">
    <location>
        <begin position="57"/>
        <end position="304"/>
    </location>
</feature>
<evidence type="ECO:0000313" key="7">
    <source>
        <dbReference type="EMBL" id="KAJ4794158.1"/>
    </source>
</evidence>
<keyword evidence="8" id="KW-1185">Reference proteome</keyword>
<proteinExistence type="inferred from homology"/>
<evidence type="ECO:0000256" key="1">
    <source>
        <dbReference type="ARBA" id="ARBA00004123"/>
    </source>
</evidence>
<dbReference type="Gene3D" id="1.10.3180.10">
    <property type="entry name" value="DNA-binding domain of EIN3-like"/>
    <property type="match status" value="2"/>
</dbReference>
<dbReference type="EMBL" id="JAMFTS010000002">
    <property type="protein sequence ID" value="KAJ4794158.1"/>
    <property type="molecule type" value="Genomic_DNA"/>
</dbReference>
<dbReference type="PANTHER" id="PTHR33305:SF29">
    <property type="entry name" value="ETHYLENE INSENSITIVE 3-LIKE 5 PROTEIN"/>
    <property type="match status" value="1"/>
</dbReference>
<feature type="compositionally biased region" description="Low complexity" evidence="5">
    <location>
        <begin position="36"/>
        <end position="45"/>
    </location>
</feature>
<accession>A0AAV8FLP8</accession>
<evidence type="ECO:0000259" key="6">
    <source>
        <dbReference type="Pfam" id="PF04873"/>
    </source>
</evidence>
<dbReference type="GO" id="GO:0003677">
    <property type="term" value="F:DNA binding"/>
    <property type="evidence" value="ECO:0007669"/>
    <property type="project" value="TreeGrafter"/>
</dbReference>
<dbReference type="AlphaFoldDB" id="A0AAV8FLP8"/>
<keyword evidence="3" id="KW-0936">Ethylene signaling pathway</keyword>
<dbReference type="InterPro" id="IPR023278">
    <property type="entry name" value="Ethylene_insens-like_DNA-bd"/>
</dbReference>
<protein>
    <submittedName>
        <fullName evidence="7">Ethylene insensitive 3 family protein</fullName>
    </submittedName>
</protein>
<reference evidence="7" key="1">
    <citation type="submission" date="2022-08" db="EMBL/GenBank/DDBJ databases">
        <authorList>
            <person name="Marques A."/>
        </authorList>
    </citation>
    <scope>NUCLEOTIDE SEQUENCE</scope>
    <source>
        <strain evidence="7">RhyPub2mFocal</strain>
        <tissue evidence="7">Leaves</tissue>
    </source>
</reference>
<dbReference type="InterPro" id="IPR047091">
    <property type="entry name" value="EIN3-like_DNA-bd"/>
</dbReference>
<comment type="subcellular location">
    <subcellularLocation>
        <location evidence="1">Nucleus</location>
    </subcellularLocation>
</comment>
<evidence type="ECO:0000256" key="4">
    <source>
        <dbReference type="ARBA" id="ARBA00023242"/>
    </source>
</evidence>